<sequence length="136" mass="15392">MGRKKWWMAGAAGAVFWLAALGVGEAGPYAPFTGIIKNNTLYELSVPSYNSLGTLIVPPRGWIEYVVWDDHVDLIPYRDGRPIPWGCQKIKVKPKAYPFMCKNYDFVAEITAPAPRPAPVYRPKKKIKTKKRPKRC</sequence>
<name>A0A7V4G7E9_9BACT</name>
<dbReference type="EMBL" id="DSXI01000191">
    <property type="protein sequence ID" value="HGS04758.1"/>
    <property type="molecule type" value="Genomic_DNA"/>
</dbReference>
<proteinExistence type="predicted"/>
<dbReference type="AlphaFoldDB" id="A0A7V4G7E9"/>
<evidence type="ECO:0000313" key="1">
    <source>
        <dbReference type="EMBL" id="HGS04758.1"/>
    </source>
</evidence>
<reference evidence="1" key="1">
    <citation type="journal article" date="2020" name="mSystems">
        <title>Genome- and Community-Level Interaction Insights into Carbon Utilization and Element Cycling Functions of Hydrothermarchaeota in Hydrothermal Sediment.</title>
        <authorList>
            <person name="Zhou Z."/>
            <person name="Liu Y."/>
            <person name="Xu W."/>
            <person name="Pan J."/>
            <person name="Luo Z.H."/>
            <person name="Li M."/>
        </authorList>
    </citation>
    <scope>NUCLEOTIDE SEQUENCE [LARGE SCALE GENOMIC DNA]</scope>
    <source>
        <strain evidence="1">SpSt-548</strain>
    </source>
</reference>
<comment type="caution">
    <text evidence="1">The sequence shown here is derived from an EMBL/GenBank/DDBJ whole genome shotgun (WGS) entry which is preliminary data.</text>
</comment>
<accession>A0A7V4G7E9</accession>
<organism evidence="1">
    <name type="scientific">Desulfobacca acetoxidans</name>
    <dbReference type="NCBI Taxonomy" id="60893"/>
    <lineage>
        <taxon>Bacteria</taxon>
        <taxon>Pseudomonadati</taxon>
        <taxon>Thermodesulfobacteriota</taxon>
        <taxon>Desulfobaccia</taxon>
        <taxon>Desulfobaccales</taxon>
        <taxon>Desulfobaccaceae</taxon>
        <taxon>Desulfobacca</taxon>
    </lineage>
</organism>
<gene>
    <name evidence="1" type="ORF">ENT08_03325</name>
</gene>
<protein>
    <submittedName>
        <fullName evidence="1">Uncharacterized protein</fullName>
    </submittedName>
</protein>